<dbReference type="InterPro" id="IPR036314">
    <property type="entry name" value="SOD_C_sf"/>
</dbReference>
<evidence type="ECO:0000259" key="8">
    <source>
        <dbReference type="Pfam" id="PF02777"/>
    </source>
</evidence>
<keyword evidence="10" id="KW-1185">Reference proteome</keyword>
<comment type="function">
    <text evidence="6">Destroys radicals which are normally produced within the cells and which are toxic to biological systems.</text>
</comment>
<evidence type="ECO:0000256" key="1">
    <source>
        <dbReference type="ARBA" id="ARBA00008714"/>
    </source>
</evidence>
<keyword evidence="4 6" id="KW-0560">Oxidoreductase</keyword>
<dbReference type="OrthoDB" id="9803125at2"/>
<dbReference type="PRINTS" id="PR01703">
    <property type="entry name" value="MNSODISMTASE"/>
</dbReference>
<dbReference type="PANTHER" id="PTHR43595">
    <property type="entry name" value="37S RIBOSOMAL PROTEIN S26, MITOCHONDRIAL"/>
    <property type="match status" value="1"/>
</dbReference>
<feature type="binding site" evidence="5">
    <location>
        <position position="28"/>
    </location>
    <ligand>
        <name>Mn(2+)</name>
        <dbReference type="ChEBI" id="CHEBI:29035"/>
    </ligand>
</feature>
<dbReference type="AlphaFoldDB" id="A0A518H7S3"/>
<dbReference type="InterPro" id="IPR019832">
    <property type="entry name" value="Mn/Fe_SOD_C"/>
</dbReference>
<comment type="catalytic activity">
    <reaction evidence="6">
        <text>2 superoxide + 2 H(+) = H2O2 + O2</text>
        <dbReference type="Rhea" id="RHEA:20696"/>
        <dbReference type="ChEBI" id="CHEBI:15378"/>
        <dbReference type="ChEBI" id="CHEBI:15379"/>
        <dbReference type="ChEBI" id="CHEBI:16240"/>
        <dbReference type="ChEBI" id="CHEBI:18421"/>
        <dbReference type="EC" id="1.15.1.1"/>
    </reaction>
</comment>
<dbReference type="FunFam" id="3.55.40.20:FF:000001">
    <property type="entry name" value="Superoxide dismutase"/>
    <property type="match status" value="1"/>
</dbReference>
<feature type="binding site" evidence="5">
    <location>
        <position position="166"/>
    </location>
    <ligand>
        <name>Mn(2+)</name>
        <dbReference type="ChEBI" id="CHEBI:29035"/>
    </ligand>
</feature>
<evidence type="ECO:0000256" key="3">
    <source>
        <dbReference type="ARBA" id="ARBA00022723"/>
    </source>
</evidence>
<dbReference type="Pfam" id="PF02777">
    <property type="entry name" value="Sod_Fe_C"/>
    <property type="match status" value="1"/>
</dbReference>
<keyword evidence="3 5" id="KW-0479">Metal-binding</keyword>
<dbReference type="InterPro" id="IPR001189">
    <property type="entry name" value="Mn/Fe_SOD"/>
</dbReference>
<dbReference type="PANTHER" id="PTHR43595:SF2">
    <property type="entry name" value="SMALL RIBOSOMAL SUBUNIT PROTEIN MS42"/>
    <property type="match status" value="1"/>
</dbReference>
<feature type="domain" description="Manganese/iron superoxide dismutase N-terminal" evidence="7">
    <location>
        <begin position="3"/>
        <end position="91"/>
    </location>
</feature>
<sequence>MAEYSLPPLPYPSNALEPNIDAQTMEIHHGKHHNTYVTKLNDALKDHPDHQGKPIEELISDLDALPESARGAVRNNGGGHANHSLFWTIMKPGGGGPPTGAVAQAIDDAFGGFDAFKDEFSKAAAGRFGSGWAWLVVKGGKLAITSTPNQDNPLMDGSGTPILGLDVWEHAYYLKYQNKRPDYVAAWWNTINWDEVDRRFRAAKG</sequence>
<feature type="domain" description="Manganese/iron superoxide dismutase C-terminal" evidence="8">
    <location>
        <begin position="98"/>
        <end position="199"/>
    </location>
</feature>
<dbReference type="GO" id="GO:0030145">
    <property type="term" value="F:manganese ion binding"/>
    <property type="evidence" value="ECO:0007669"/>
    <property type="project" value="UniProtKB-ARBA"/>
</dbReference>
<evidence type="ECO:0000259" key="7">
    <source>
        <dbReference type="Pfam" id="PF00081"/>
    </source>
</evidence>
<comment type="similarity">
    <text evidence="1 6">Belongs to the iron/manganese superoxide dismutase family.</text>
</comment>
<dbReference type="GO" id="GO:0005737">
    <property type="term" value="C:cytoplasm"/>
    <property type="evidence" value="ECO:0007669"/>
    <property type="project" value="TreeGrafter"/>
</dbReference>
<dbReference type="InterPro" id="IPR036324">
    <property type="entry name" value="Mn/Fe_SOD_N_sf"/>
</dbReference>
<feature type="binding site" evidence="5">
    <location>
        <position position="170"/>
    </location>
    <ligand>
        <name>Mn(2+)</name>
        <dbReference type="ChEBI" id="CHEBI:29035"/>
    </ligand>
</feature>
<dbReference type="PIRSF" id="PIRSF000349">
    <property type="entry name" value="SODismutase"/>
    <property type="match status" value="1"/>
</dbReference>
<dbReference type="Pfam" id="PF00081">
    <property type="entry name" value="Sod_Fe_N"/>
    <property type="match status" value="1"/>
</dbReference>
<dbReference type="KEGG" id="tpla:ElP_47450"/>
<dbReference type="SUPFAM" id="SSF54719">
    <property type="entry name" value="Fe,Mn superoxide dismutase (SOD), C-terminal domain"/>
    <property type="match status" value="1"/>
</dbReference>
<dbReference type="GO" id="GO:0004784">
    <property type="term" value="F:superoxide dismutase activity"/>
    <property type="evidence" value="ECO:0007669"/>
    <property type="project" value="UniProtKB-EC"/>
</dbReference>
<dbReference type="Proteomes" id="UP000317835">
    <property type="component" value="Chromosome"/>
</dbReference>
<reference evidence="9 10" key="1">
    <citation type="submission" date="2019-02" db="EMBL/GenBank/DDBJ databases">
        <title>Deep-cultivation of Planctomycetes and their phenomic and genomic characterization uncovers novel biology.</title>
        <authorList>
            <person name="Wiegand S."/>
            <person name="Jogler M."/>
            <person name="Boedeker C."/>
            <person name="Pinto D."/>
            <person name="Vollmers J."/>
            <person name="Rivas-Marin E."/>
            <person name="Kohn T."/>
            <person name="Peeters S.H."/>
            <person name="Heuer A."/>
            <person name="Rast P."/>
            <person name="Oberbeckmann S."/>
            <person name="Bunk B."/>
            <person name="Jeske O."/>
            <person name="Meyerdierks A."/>
            <person name="Storesund J.E."/>
            <person name="Kallscheuer N."/>
            <person name="Luecker S."/>
            <person name="Lage O.M."/>
            <person name="Pohl T."/>
            <person name="Merkel B.J."/>
            <person name="Hornburger P."/>
            <person name="Mueller R.-W."/>
            <person name="Bruemmer F."/>
            <person name="Labrenz M."/>
            <person name="Spormann A.M."/>
            <person name="Op den Camp H."/>
            <person name="Overmann J."/>
            <person name="Amann R."/>
            <person name="Jetten M.S.M."/>
            <person name="Mascher T."/>
            <person name="Medema M.H."/>
            <person name="Devos D.P."/>
            <person name="Kaster A.-K."/>
            <person name="Ovreas L."/>
            <person name="Rohde M."/>
            <person name="Galperin M.Y."/>
            <person name="Jogler C."/>
        </authorList>
    </citation>
    <scope>NUCLEOTIDE SEQUENCE [LARGE SCALE GENOMIC DNA]</scope>
    <source>
        <strain evidence="9 10">ElP</strain>
    </source>
</reference>
<dbReference type="Gene3D" id="1.10.287.990">
    <property type="entry name" value="Fe,Mn superoxide dismutase (SOD) domain"/>
    <property type="match status" value="1"/>
</dbReference>
<dbReference type="EMBL" id="CP036426">
    <property type="protein sequence ID" value="QDV36816.1"/>
    <property type="molecule type" value="Genomic_DNA"/>
</dbReference>
<organism evidence="9 10">
    <name type="scientific">Tautonia plasticadhaerens</name>
    <dbReference type="NCBI Taxonomy" id="2527974"/>
    <lineage>
        <taxon>Bacteria</taxon>
        <taxon>Pseudomonadati</taxon>
        <taxon>Planctomycetota</taxon>
        <taxon>Planctomycetia</taxon>
        <taxon>Isosphaerales</taxon>
        <taxon>Isosphaeraceae</taxon>
        <taxon>Tautonia</taxon>
    </lineage>
</organism>
<dbReference type="InterPro" id="IPR019831">
    <property type="entry name" value="Mn/Fe_SOD_N"/>
</dbReference>
<dbReference type="EC" id="1.15.1.1" evidence="2 6"/>
<name>A0A518H7S3_9BACT</name>
<evidence type="ECO:0000256" key="6">
    <source>
        <dbReference type="RuleBase" id="RU000414"/>
    </source>
</evidence>
<evidence type="ECO:0000313" key="10">
    <source>
        <dbReference type="Proteomes" id="UP000317835"/>
    </source>
</evidence>
<evidence type="ECO:0000256" key="5">
    <source>
        <dbReference type="PIRSR" id="PIRSR000349-1"/>
    </source>
</evidence>
<evidence type="ECO:0000256" key="2">
    <source>
        <dbReference type="ARBA" id="ARBA00012682"/>
    </source>
</evidence>
<accession>A0A518H7S3</accession>
<dbReference type="FunFam" id="1.10.287.990:FF:000001">
    <property type="entry name" value="Superoxide dismutase"/>
    <property type="match status" value="1"/>
</dbReference>
<dbReference type="PROSITE" id="PS00088">
    <property type="entry name" value="SOD_MN"/>
    <property type="match status" value="1"/>
</dbReference>
<evidence type="ECO:0000256" key="4">
    <source>
        <dbReference type="ARBA" id="ARBA00023002"/>
    </source>
</evidence>
<protein>
    <recommendedName>
        <fullName evidence="2 6">Superoxide dismutase</fullName>
        <ecNumber evidence="2 6">1.15.1.1</ecNumber>
    </recommendedName>
</protein>
<gene>
    <name evidence="9" type="primary">sodA</name>
    <name evidence="9" type="ORF">ElP_47450</name>
</gene>
<dbReference type="InterPro" id="IPR019833">
    <property type="entry name" value="Mn/Fe_SOD_BS"/>
</dbReference>
<proteinExistence type="inferred from homology"/>
<feature type="binding site" evidence="5">
    <location>
        <position position="83"/>
    </location>
    <ligand>
        <name>Mn(2+)</name>
        <dbReference type="ChEBI" id="CHEBI:29035"/>
    </ligand>
</feature>
<dbReference type="RefSeq" id="WP_145273699.1">
    <property type="nucleotide sequence ID" value="NZ_CP036426.1"/>
</dbReference>
<evidence type="ECO:0000313" key="9">
    <source>
        <dbReference type="EMBL" id="QDV36816.1"/>
    </source>
</evidence>
<dbReference type="Gene3D" id="3.55.40.20">
    <property type="entry name" value="Iron/manganese superoxide dismutase, C-terminal domain"/>
    <property type="match status" value="1"/>
</dbReference>
<dbReference type="SUPFAM" id="SSF46609">
    <property type="entry name" value="Fe,Mn superoxide dismutase (SOD), N-terminal domain"/>
    <property type="match status" value="1"/>
</dbReference>